<evidence type="ECO:0000313" key="8">
    <source>
        <dbReference type="Proteomes" id="UP000823749"/>
    </source>
</evidence>
<keyword evidence="2" id="KW-0479">Metal-binding</keyword>
<dbReference type="AlphaFoldDB" id="A0AAV6HUV6"/>
<dbReference type="GO" id="GO:0000287">
    <property type="term" value="F:magnesium ion binding"/>
    <property type="evidence" value="ECO:0007669"/>
    <property type="project" value="InterPro"/>
</dbReference>
<gene>
    <name evidence="7" type="ORF">RHGRI_037359</name>
</gene>
<dbReference type="InterPro" id="IPR005630">
    <property type="entry name" value="Terpene_synthase_metal-bd"/>
</dbReference>
<dbReference type="GO" id="GO:0016114">
    <property type="term" value="P:terpenoid biosynthetic process"/>
    <property type="evidence" value="ECO:0007669"/>
    <property type="project" value="InterPro"/>
</dbReference>
<dbReference type="InterPro" id="IPR050148">
    <property type="entry name" value="Terpene_synthase-like"/>
</dbReference>
<dbReference type="GO" id="GO:0010333">
    <property type="term" value="F:terpene synthase activity"/>
    <property type="evidence" value="ECO:0007669"/>
    <property type="project" value="InterPro"/>
</dbReference>
<evidence type="ECO:0000256" key="3">
    <source>
        <dbReference type="ARBA" id="ARBA00022842"/>
    </source>
</evidence>
<evidence type="ECO:0000259" key="6">
    <source>
        <dbReference type="Pfam" id="PF03936"/>
    </source>
</evidence>
<keyword evidence="4" id="KW-0456">Lyase</keyword>
<sequence>MSTTNKWSIAEDHTLISNPSKHNNYRTGYPRSTEEFSMKHGQKLKETRNVLREVGKDPFEGLVMIDALQRLGIDYHFREDIGAVLHSQYVNCSAGRYPQHDLYEVSSRFRLFRQNGYNVPTIDVFKNFRDKEGKFKTELNADIRGLMGLYEASQLSIEGEDILDQAAEFSAQLLNVWMTNLDHHRARVVGNWLGHPYHKSLARFMAKATLVITEAPMDGWWRDTGLNKGLRFARDQPLKWYMWPMAALTDPSLSEQRVELTKPISFVYLIDDIFYVYGTMEEFTLFTEVINRELILQWASLCNAFLVEAKWVASGQMPNVEEYLKNGIISSGVHVVLVHTFFFMGHGINKESVDIVNHNPGIITSVATILRLSDDLGSATDENQDGHDGSYVKCYMKDHKGSSVESARTKVIHMISDAWKLLNRECLHPSPFSTTFTKACLNTARVVPLMYSYDDNHSLPILEEHMKSILDGSVYL</sequence>
<accession>A0AAV6HUV6</accession>
<protein>
    <recommendedName>
        <fullName evidence="9">Valerianol synthase</fullName>
    </recommendedName>
</protein>
<feature type="domain" description="Terpene synthase metal-binding" evidence="6">
    <location>
        <begin position="297"/>
        <end position="420"/>
    </location>
</feature>
<keyword evidence="8" id="KW-1185">Reference proteome</keyword>
<dbReference type="Pfam" id="PF03936">
    <property type="entry name" value="Terpene_synth_C"/>
    <property type="match status" value="2"/>
</dbReference>
<dbReference type="PANTHER" id="PTHR31225">
    <property type="entry name" value="OS04G0344100 PROTEIN-RELATED"/>
    <property type="match status" value="1"/>
</dbReference>
<organism evidence="7 8">
    <name type="scientific">Rhododendron griersonianum</name>
    <dbReference type="NCBI Taxonomy" id="479676"/>
    <lineage>
        <taxon>Eukaryota</taxon>
        <taxon>Viridiplantae</taxon>
        <taxon>Streptophyta</taxon>
        <taxon>Embryophyta</taxon>
        <taxon>Tracheophyta</taxon>
        <taxon>Spermatophyta</taxon>
        <taxon>Magnoliopsida</taxon>
        <taxon>eudicotyledons</taxon>
        <taxon>Gunneridae</taxon>
        <taxon>Pentapetalae</taxon>
        <taxon>asterids</taxon>
        <taxon>Ericales</taxon>
        <taxon>Ericaceae</taxon>
        <taxon>Ericoideae</taxon>
        <taxon>Rhodoreae</taxon>
        <taxon>Rhododendron</taxon>
    </lineage>
</organism>
<dbReference type="Proteomes" id="UP000823749">
    <property type="component" value="Chromosome 13"/>
</dbReference>
<feature type="domain" description="Terpene synthase metal-binding" evidence="6">
    <location>
        <begin position="223"/>
        <end position="292"/>
    </location>
</feature>
<proteinExistence type="predicted"/>
<dbReference type="EMBL" id="JACTNZ010000013">
    <property type="protein sequence ID" value="KAG5516605.1"/>
    <property type="molecule type" value="Genomic_DNA"/>
</dbReference>
<dbReference type="SUPFAM" id="SSF48576">
    <property type="entry name" value="Terpenoid synthases"/>
    <property type="match status" value="1"/>
</dbReference>
<dbReference type="Pfam" id="PF01397">
    <property type="entry name" value="Terpene_synth"/>
    <property type="match status" value="1"/>
</dbReference>
<feature type="domain" description="Terpene synthase N-terminal" evidence="5">
    <location>
        <begin position="27"/>
        <end position="181"/>
    </location>
</feature>
<evidence type="ECO:0000313" key="7">
    <source>
        <dbReference type="EMBL" id="KAG5516605.1"/>
    </source>
</evidence>
<dbReference type="Gene3D" id="1.50.10.130">
    <property type="entry name" value="Terpene synthase, N-terminal domain"/>
    <property type="match status" value="1"/>
</dbReference>
<evidence type="ECO:0000256" key="4">
    <source>
        <dbReference type="ARBA" id="ARBA00023239"/>
    </source>
</evidence>
<keyword evidence="3" id="KW-0460">Magnesium</keyword>
<dbReference type="InterPro" id="IPR008930">
    <property type="entry name" value="Terpenoid_cyclase/PrenylTrfase"/>
</dbReference>
<dbReference type="InterPro" id="IPR008949">
    <property type="entry name" value="Isoprenoid_synthase_dom_sf"/>
</dbReference>
<evidence type="ECO:0008006" key="9">
    <source>
        <dbReference type="Google" id="ProtNLM"/>
    </source>
</evidence>
<dbReference type="Gene3D" id="1.10.600.10">
    <property type="entry name" value="Farnesyl Diphosphate Synthase"/>
    <property type="match status" value="2"/>
</dbReference>
<name>A0AAV6HUV6_9ERIC</name>
<dbReference type="InterPro" id="IPR036965">
    <property type="entry name" value="Terpene_synth_N_sf"/>
</dbReference>
<evidence type="ECO:0000256" key="2">
    <source>
        <dbReference type="ARBA" id="ARBA00022723"/>
    </source>
</evidence>
<comment type="caution">
    <text evidence="7">The sequence shown here is derived from an EMBL/GenBank/DDBJ whole genome shotgun (WGS) entry which is preliminary data.</text>
</comment>
<evidence type="ECO:0000259" key="5">
    <source>
        <dbReference type="Pfam" id="PF01397"/>
    </source>
</evidence>
<reference evidence="7 8" key="1">
    <citation type="submission" date="2020-08" db="EMBL/GenBank/DDBJ databases">
        <title>Plant Genome Project.</title>
        <authorList>
            <person name="Zhang R.-G."/>
        </authorList>
    </citation>
    <scope>NUCLEOTIDE SEQUENCE [LARGE SCALE GENOMIC DNA]</scope>
    <source>
        <strain evidence="7">WSP0</strain>
        <tissue evidence="7">Leaf</tissue>
    </source>
</reference>
<dbReference type="PANTHER" id="PTHR31225:SF0">
    <property type="entry name" value="S-(+)-LINALOOL SYNTHASE, CHLOROPLASTIC"/>
    <property type="match status" value="1"/>
</dbReference>
<dbReference type="InterPro" id="IPR001906">
    <property type="entry name" value="Terpene_synth_N"/>
</dbReference>
<evidence type="ECO:0000256" key="1">
    <source>
        <dbReference type="ARBA" id="ARBA00001946"/>
    </source>
</evidence>
<dbReference type="SUPFAM" id="SSF48239">
    <property type="entry name" value="Terpenoid cyclases/Protein prenyltransferases"/>
    <property type="match status" value="1"/>
</dbReference>
<comment type="cofactor">
    <cofactor evidence="1">
        <name>Mg(2+)</name>
        <dbReference type="ChEBI" id="CHEBI:18420"/>
    </cofactor>
</comment>